<protein>
    <submittedName>
        <fullName evidence="9">MFS transporter</fullName>
    </submittedName>
</protein>
<evidence type="ECO:0000256" key="7">
    <source>
        <dbReference type="SAM" id="Phobius"/>
    </source>
</evidence>
<dbReference type="PANTHER" id="PTHR43124:SF3">
    <property type="entry name" value="CHLORAMPHENICOL EFFLUX PUMP RV0191"/>
    <property type="match status" value="1"/>
</dbReference>
<dbReference type="OrthoDB" id="2810795at2"/>
<evidence type="ECO:0000256" key="2">
    <source>
        <dbReference type="ARBA" id="ARBA00022448"/>
    </source>
</evidence>
<evidence type="ECO:0000256" key="4">
    <source>
        <dbReference type="ARBA" id="ARBA00022692"/>
    </source>
</evidence>
<dbReference type="Pfam" id="PF07690">
    <property type="entry name" value="MFS_1"/>
    <property type="match status" value="1"/>
</dbReference>
<dbReference type="Gene3D" id="1.20.1250.20">
    <property type="entry name" value="MFS general substrate transporter like domains"/>
    <property type="match status" value="1"/>
</dbReference>
<evidence type="ECO:0000256" key="1">
    <source>
        <dbReference type="ARBA" id="ARBA00004651"/>
    </source>
</evidence>
<dbReference type="PROSITE" id="PS50850">
    <property type="entry name" value="MFS"/>
    <property type="match status" value="1"/>
</dbReference>
<feature type="transmembrane region" description="Helical" evidence="7">
    <location>
        <begin position="166"/>
        <end position="184"/>
    </location>
</feature>
<comment type="caution">
    <text evidence="9">The sequence shown here is derived from an EMBL/GenBank/DDBJ whole genome shotgun (WGS) entry which is preliminary data.</text>
</comment>
<evidence type="ECO:0000313" key="10">
    <source>
        <dbReference type="Proteomes" id="UP000235682"/>
    </source>
</evidence>
<evidence type="ECO:0000259" key="8">
    <source>
        <dbReference type="PROSITE" id="PS50850"/>
    </source>
</evidence>
<feature type="transmembrane region" description="Helical" evidence="7">
    <location>
        <begin position="76"/>
        <end position="95"/>
    </location>
</feature>
<evidence type="ECO:0000256" key="6">
    <source>
        <dbReference type="ARBA" id="ARBA00023136"/>
    </source>
</evidence>
<dbReference type="InterPro" id="IPR036259">
    <property type="entry name" value="MFS_trans_sf"/>
</dbReference>
<feature type="transmembrane region" description="Helical" evidence="7">
    <location>
        <begin position="294"/>
        <end position="313"/>
    </location>
</feature>
<keyword evidence="5 7" id="KW-1133">Transmembrane helix</keyword>
<sequence length="380" mass="40873">MKQEKFPIFILLLMALSTVLAILAELAPPGVLPEMAQSLGVSDIQASSLVGYYALASAIFAIPISMRTVHLNRKKMFSALLLGYIVTNLVVAWSTAYWLTLAARIVGGICVGAFWPMITAYGSGIVSKELSGRAISVVMSGTTIGMLLGLPLLTSLGQQFGWRVEFYILSGLGLVVLLLGQWLLPNLPGEPLQKEHSPLTILKIPGVKVTLLLTVLSVMAHYGVYIYIRLLVDTLQFTGGIVQAQLLYGVGSAVAIMIASYFIDRYLYQLPPLFIGVGAVGLVMLILFRNVTALLYVSFLLWGMGNGALSTLFQAAMARRVHTGLSIANALQTSTFDVSIMLGSVAASSVLLFFNNNGIALLIYGALLLVTGSFIAYRTR</sequence>
<organism evidence="9 10">
    <name type="scientific">Dolosicoccus paucivorans</name>
    <dbReference type="NCBI Taxonomy" id="84521"/>
    <lineage>
        <taxon>Bacteria</taxon>
        <taxon>Bacillati</taxon>
        <taxon>Bacillota</taxon>
        <taxon>Bacilli</taxon>
        <taxon>Lactobacillales</taxon>
        <taxon>Aerococcaceae</taxon>
        <taxon>Dolosicoccus</taxon>
    </lineage>
</organism>
<keyword evidence="2" id="KW-0813">Transport</keyword>
<evidence type="ECO:0000256" key="3">
    <source>
        <dbReference type="ARBA" id="ARBA00022475"/>
    </source>
</evidence>
<dbReference type="RefSeq" id="WP_092085446.1">
    <property type="nucleotide sequence ID" value="NZ_FNEL01000025.1"/>
</dbReference>
<dbReference type="Proteomes" id="UP000235682">
    <property type="component" value="Unassembled WGS sequence"/>
</dbReference>
<dbReference type="GO" id="GO:0005886">
    <property type="term" value="C:plasma membrane"/>
    <property type="evidence" value="ECO:0007669"/>
    <property type="project" value="UniProtKB-SubCell"/>
</dbReference>
<name>A0A1G8LWZ9_9LACT</name>
<feature type="transmembrane region" description="Helical" evidence="7">
    <location>
        <begin position="205"/>
        <end position="228"/>
    </location>
</feature>
<proteinExistence type="predicted"/>
<dbReference type="PANTHER" id="PTHR43124">
    <property type="entry name" value="PURINE EFFLUX PUMP PBUE"/>
    <property type="match status" value="1"/>
</dbReference>
<evidence type="ECO:0000313" key="9">
    <source>
        <dbReference type="EMBL" id="PMC58675.1"/>
    </source>
</evidence>
<dbReference type="InterPro" id="IPR011701">
    <property type="entry name" value="MFS"/>
</dbReference>
<dbReference type="SUPFAM" id="SSF103473">
    <property type="entry name" value="MFS general substrate transporter"/>
    <property type="match status" value="1"/>
</dbReference>
<keyword evidence="4 7" id="KW-0812">Transmembrane</keyword>
<dbReference type="CDD" id="cd17324">
    <property type="entry name" value="MFS_NepI_like"/>
    <property type="match status" value="1"/>
</dbReference>
<feature type="transmembrane region" description="Helical" evidence="7">
    <location>
        <begin position="240"/>
        <end position="263"/>
    </location>
</feature>
<dbReference type="InterPro" id="IPR020846">
    <property type="entry name" value="MFS_dom"/>
</dbReference>
<dbReference type="STRING" id="84521.SAMN04487994_102520"/>
<feature type="transmembrane region" description="Helical" evidence="7">
    <location>
        <begin position="334"/>
        <end position="353"/>
    </location>
</feature>
<reference evidence="9 10" key="1">
    <citation type="submission" date="2017-09" db="EMBL/GenBank/DDBJ databases">
        <title>Bacterial strain isolated from the female urinary microbiota.</title>
        <authorList>
            <person name="Thomas-White K."/>
            <person name="Kumar N."/>
            <person name="Forster S."/>
            <person name="Putonti C."/>
            <person name="Lawley T."/>
            <person name="Wolfe A.J."/>
        </authorList>
    </citation>
    <scope>NUCLEOTIDE SEQUENCE [LARGE SCALE GENOMIC DNA]</scope>
    <source>
        <strain evidence="9 10">UMB0852</strain>
    </source>
</reference>
<feature type="transmembrane region" description="Helical" evidence="7">
    <location>
        <begin position="134"/>
        <end position="154"/>
    </location>
</feature>
<dbReference type="AlphaFoldDB" id="A0A1G8LWZ9"/>
<keyword evidence="10" id="KW-1185">Reference proteome</keyword>
<gene>
    <name evidence="9" type="ORF">CJ205_03125</name>
</gene>
<dbReference type="InterPro" id="IPR050189">
    <property type="entry name" value="MFS_Efflux_Transporters"/>
</dbReference>
<keyword evidence="3" id="KW-1003">Cell membrane</keyword>
<feature type="transmembrane region" description="Helical" evidence="7">
    <location>
        <begin position="270"/>
        <end position="288"/>
    </location>
</feature>
<dbReference type="EMBL" id="PNHE01000008">
    <property type="protein sequence ID" value="PMC58675.1"/>
    <property type="molecule type" value="Genomic_DNA"/>
</dbReference>
<feature type="transmembrane region" description="Helical" evidence="7">
    <location>
        <begin position="101"/>
        <end position="122"/>
    </location>
</feature>
<feature type="transmembrane region" description="Helical" evidence="7">
    <location>
        <begin position="45"/>
        <end position="64"/>
    </location>
</feature>
<feature type="domain" description="Major facilitator superfamily (MFS) profile" evidence="8">
    <location>
        <begin position="10"/>
        <end position="380"/>
    </location>
</feature>
<feature type="transmembrane region" description="Helical" evidence="7">
    <location>
        <begin position="359"/>
        <end position="377"/>
    </location>
</feature>
<evidence type="ECO:0000256" key="5">
    <source>
        <dbReference type="ARBA" id="ARBA00022989"/>
    </source>
</evidence>
<accession>A0A1G8LWZ9</accession>
<comment type="subcellular location">
    <subcellularLocation>
        <location evidence="1">Cell membrane</location>
        <topology evidence="1">Multi-pass membrane protein</topology>
    </subcellularLocation>
</comment>
<dbReference type="GO" id="GO:0022857">
    <property type="term" value="F:transmembrane transporter activity"/>
    <property type="evidence" value="ECO:0007669"/>
    <property type="project" value="InterPro"/>
</dbReference>
<keyword evidence="6 7" id="KW-0472">Membrane</keyword>